<dbReference type="EMBL" id="CATOUU010000937">
    <property type="protein sequence ID" value="CAI9961026.1"/>
    <property type="molecule type" value="Genomic_DNA"/>
</dbReference>
<organism evidence="2">
    <name type="scientific">Hexamita inflata</name>
    <dbReference type="NCBI Taxonomy" id="28002"/>
    <lineage>
        <taxon>Eukaryota</taxon>
        <taxon>Metamonada</taxon>
        <taxon>Diplomonadida</taxon>
        <taxon>Hexamitidae</taxon>
        <taxon>Hexamitinae</taxon>
        <taxon>Hexamita</taxon>
    </lineage>
</organism>
<dbReference type="SUPFAM" id="SSF48403">
    <property type="entry name" value="Ankyrin repeat"/>
    <property type="match status" value="1"/>
</dbReference>
<feature type="region of interest" description="Disordered" evidence="1">
    <location>
        <begin position="346"/>
        <end position="368"/>
    </location>
</feature>
<keyword evidence="4" id="KW-1185">Reference proteome</keyword>
<dbReference type="InterPro" id="IPR036770">
    <property type="entry name" value="Ankyrin_rpt-contain_sf"/>
</dbReference>
<comment type="caution">
    <text evidence="2">The sequence shown here is derived from an EMBL/GenBank/DDBJ whole genome shotgun (WGS) entry which is preliminary data.</text>
</comment>
<dbReference type="Proteomes" id="UP001642409">
    <property type="component" value="Unassembled WGS sequence"/>
</dbReference>
<reference evidence="3 4" key="2">
    <citation type="submission" date="2024-07" db="EMBL/GenBank/DDBJ databases">
        <authorList>
            <person name="Akdeniz Z."/>
        </authorList>
    </citation>
    <scope>NUCLEOTIDE SEQUENCE [LARGE SCALE GENOMIC DNA]</scope>
</reference>
<name>A0AA86QT14_9EUKA</name>
<dbReference type="Pfam" id="PF12796">
    <property type="entry name" value="Ank_2"/>
    <property type="match status" value="1"/>
</dbReference>
<dbReference type="InterPro" id="IPR002110">
    <property type="entry name" value="Ankyrin_rpt"/>
</dbReference>
<evidence type="ECO:0000313" key="4">
    <source>
        <dbReference type="Proteomes" id="UP001642409"/>
    </source>
</evidence>
<accession>A0AA86QT14</accession>
<sequence length="619" mass="73208">MGALCGNPTADWFMACIFNEPDIVQKLIKKCVGTVDQDAQVLTGLMTAINWHNQDIVRILVQHEFQFVTPEDIETNGFIRSYLQKQLILSGGSSALHVAVLKQDVDCLVEIAMQISDDENLQQFAAIADDQGFTALELATAFNWNLMPVVIQCVPHYFVYMEAHAEKEKFNWLSVSIDFGNLQMLKFIMNLYTNEPDLVEHLIIQYNKGELEDASKLLPNIQVDQQQVEECKEYFKKYLSKKQKQTKTWIKYYIEGEEYDTYMGYEELKVERQRVKEIKEARKKYFVEHRKQIQNGEGVDMKANPYLKAVYEKYGMKEESEEEEHKTEAETSHDKIGIIPLQKHEDEAIEEDEEEDEVEEETEDVEQEEIHVEKMQIPTEIEVETVVEIPNPVRKPTVQWEEKELKNENLHSIPAIQTPLVLEQKITQQKLEIVEQERNIQETEYVQEQTNTQDEVEQMENNLIQEPVQEELIQEQIYEQQFIQEQPLLTVTRIQEHQHFEQPEQFIEQENESNLESNVQLNESFQNEAENEYSGIEEVETNENEHQLSMTKTLQKFEPEREIEEEEENYYEYYESSGYGVEKQVQEDSGEYYEYYDEESVQKPKVKEEEEEYYYYDDE</sequence>
<feature type="compositionally biased region" description="Acidic residues" evidence="1">
    <location>
        <begin position="347"/>
        <end position="367"/>
    </location>
</feature>
<protein>
    <submittedName>
        <fullName evidence="2">Ankyrin repeat-containing domain superfamily</fullName>
    </submittedName>
    <submittedName>
        <fullName evidence="3">Ankyrin_repeat-containing domain superfamily</fullName>
    </submittedName>
</protein>
<evidence type="ECO:0000313" key="3">
    <source>
        <dbReference type="EMBL" id="CAL5995693.1"/>
    </source>
</evidence>
<feature type="compositionally biased region" description="Acidic residues" evidence="1">
    <location>
        <begin position="609"/>
        <end position="619"/>
    </location>
</feature>
<gene>
    <name evidence="3" type="ORF">HINF_LOCUS14159</name>
    <name evidence="2" type="ORF">HINF_LOCUS48671</name>
</gene>
<proteinExistence type="predicted"/>
<feature type="region of interest" description="Disordered" evidence="1">
    <location>
        <begin position="595"/>
        <end position="619"/>
    </location>
</feature>
<dbReference type="Gene3D" id="1.25.40.20">
    <property type="entry name" value="Ankyrin repeat-containing domain"/>
    <property type="match status" value="1"/>
</dbReference>
<dbReference type="AlphaFoldDB" id="A0AA86QT14"/>
<dbReference type="EMBL" id="CAXDID020000033">
    <property type="protein sequence ID" value="CAL5995693.1"/>
    <property type="molecule type" value="Genomic_DNA"/>
</dbReference>
<evidence type="ECO:0000256" key="1">
    <source>
        <dbReference type="SAM" id="MobiDB-lite"/>
    </source>
</evidence>
<reference evidence="2" key="1">
    <citation type="submission" date="2023-06" db="EMBL/GenBank/DDBJ databases">
        <authorList>
            <person name="Kurt Z."/>
        </authorList>
    </citation>
    <scope>NUCLEOTIDE SEQUENCE</scope>
</reference>
<evidence type="ECO:0000313" key="2">
    <source>
        <dbReference type="EMBL" id="CAI9961026.1"/>
    </source>
</evidence>